<accession>A0A015K372</accession>
<dbReference type="AlphaFoldDB" id="A0A015K372"/>
<dbReference type="HOGENOM" id="CLU_1759811_0_0_1"/>
<dbReference type="EMBL" id="JEMT01024980">
    <property type="protein sequence ID" value="EXX61864.1"/>
    <property type="molecule type" value="Genomic_DNA"/>
</dbReference>
<sequence length="148" mass="16068">MARTTLNNYLLPQQSNSIAARAHHHPAFVAVASVSCTKIRDHPDGYYCLASVKSARQFATIFADKAVIISQDDKAKIGLGVPAVGWPFRTLQSVHEPVSVANHDFSLENGQKLVPSSLGTSSLSHMQDLKNLALDPKYNDVLKTNGEV</sequence>
<keyword evidence="2" id="KW-1185">Reference proteome</keyword>
<organism evidence="1 2">
    <name type="scientific">Rhizophagus irregularis (strain DAOM 197198w)</name>
    <name type="common">Glomus intraradices</name>
    <dbReference type="NCBI Taxonomy" id="1432141"/>
    <lineage>
        <taxon>Eukaryota</taxon>
        <taxon>Fungi</taxon>
        <taxon>Fungi incertae sedis</taxon>
        <taxon>Mucoromycota</taxon>
        <taxon>Glomeromycotina</taxon>
        <taxon>Glomeromycetes</taxon>
        <taxon>Glomerales</taxon>
        <taxon>Glomeraceae</taxon>
        <taxon>Rhizophagus</taxon>
    </lineage>
</organism>
<name>A0A015K372_RHIIW</name>
<evidence type="ECO:0000313" key="2">
    <source>
        <dbReference type="Proteomes" id="UP000022910"/>
    </source>
</evidence>
<reference evidence="1 2" key="1">
    <citation type="submission" date="2014-02" db="EMBL/GenBank/DDBJ databases">
        <title>Single nucleus genome sequencing reveals high similarity among nuclei of an endomycorrhizal fungus.</title>
        <authorList>
            <person name="Lin K."/>
            <person name="Geurts R."/>
            <person name="Zhang Z."/>
            <person name="Limpens E."/>
            <person name="Saunders D.G."/>
            <person name="Mu D."/>
            <person name="Pang E."/>
            <person name="Cao H."/>
            <person name="Cha H."/>
            <person name="Lin T."/>
            <person name="Zhou Q."/>
            <person name="Shang Y."/>
            <person name="Li Y."/>
            <person name="Ivanov S."/>
            <person name="Sharma T."/>
            <person name="Velzen R.V."/>
            <person name="Ruijter N.D."/>
            <person name="Aanen D.K."/>
            <person name="Win J."/>
            <person name="Kamoun S."/>
            <person name="Bisseling T."/>
            <person name="Huang S."/>
        </authorList>
    </citation>
    <scope>NUCLEOTIDE SEQUENCE [LARGE SCALE GENOMIC DNA]</scope>
    <source>
        <strain evidence="2">DAOM197198w</strain>
    </source>
</reference>
<dbReference type="STRING" id="1432141.A0A015K372"/>
<evidence type="ECO:0000313" key="1">
    <source>
        <dbReference type="EMBL" id="EXX61864.1"/>
    </source>
</evidence>
<protein>
    <submittedName>
        <fullName evidence="1">Uncharacterized protein</fullName>
    </submittedName>
</protein>
<comment type="caution">
    <text evidence="1">The sequence shown here is derived from an EMBL/GenBank/DDBJ whole genome shotgun (WGS) entry which is preliminary data.</text>
</comment>
<dbReference type="OrthoDB" id="2433005at2759"/>
<proteinExistence type="predicted"/>
<gene>
    <name evidence="1" type="ORF">RirG_167160</name>
</gene>
<dbReference type="Proteomes" id="UP000022910">
    <property type="component" value="Unassembled WGS sequence"/>
</dbReference>